<dbReference type="RefSeq" id="WP_167089296.1">
    <property type="nucleotide sequence ID" value="NZ_WHJG01000025.1"/>
</dbReference>
<gene>
    <name evidence="1" type="ORF">F2P44_21590</name>
</gene>
<keyword evidence="2" id="KW-1185">Reference proteome</keyword>
<organism evidence="1 2">
    <name type="scientific">Massilia frigida</name>
    <dbReference type="NCBI Taxonomy" id="2609281"/>
    <lineage>
        <taxon>Bacteria</taxon>
        <taxon>Pseudomonadati</taxon>
        <taxon>Pseudomonadota</taxon>
        <taxon>Betaproteobacteria</taxon>
        <taxon>Burkholderiales</taxon>
        <taxon>Oxalobacteraceae</taxon>
        <taxon>Telluria group</taxon>
        <taxon>Massilia</taxon>
    </lineage>
</organism>
<dbReference type="Proteomes" id="UP000621455">
    <property type="component" value="Unassembled WGS sequence"/>
</dbReference>
<reference evidence="1 2" key="1">
    <citation type="submission" date="2019-10" db="EMBL/GenBank/DDBJ databases">
        <title>Taxonomy of Antarctic Massilia spp.: description of Massilia rubra sp. nov., Massilia aquatica sp. nov., Massilia mucilaginosa sp. nov., Massilia frigida sp. nov. isolated from streams, lakes and regoliths.</title>
        <authorList>
            <person name="Holochova P."/>
            <person name="Sedlacek I."/>
            <person name="Kralova S."/>
            <person name="Maslanova I."/>
            <person name="Busse H.-J."/>
            <person name="Stankova E."/>
            <person name="Vrbovska V."/>
            <person name="Kovarovic V."/>
            <person name="Bartak M."/>
            <person name="Svec P."/>
            <person name="Pantucek R."/>
        </authorList>
    </citation>
    <scope>NUCLEOTIDE SEQUENCE [LARGE SCALE GENOMIC DNA]</scope>
    <source>
        <strain evidence="1 2">CCM 8695</strain>
    </source>
</reference>
<protein>
    <submittedName>
        <fullName evidence="1">Uncharacterized protein</fullName>
    </submittedName>
</protein>
<dbReference type="EMBL" id="WHJG01000025">
    <property type="protein sequence ID" value="NHZ81849.1"/>
    <property type="molecule type" value="Genomic_DNA"/>
</dbReference>
<evidence type="ECO:0000313" key="1">
    <source>
        <dbReference type="EMBL" id="NHZ81849.1"/>
    </source>
</evidence>
<accession>A0ABX0N9L7</accession>
<evidence type="ECO:0000313" key="2">
    <source>
        <dbReference type="Proteomes" id="UP000621455"/>
    </source>
</evidence>
<proteinExistence type="predicted"/>
<comment type="caution">
    <text evidence="1">The sequence shown here is derived from an EMBL/GenBank/DDBJ whole genome shotgun (WGS) entry which is preliminary data.</text>
</comment>
<name>A0ABX0N9L7_9BURK</name>
<sequence length="127" mass="14912">MSSKFFIDLGHVIDLEGEKIAVSIQTQMWGDEIEYGVAFNELNNPNELFHFGSLFDFLLKGEEKDFEIISETRLCEPDRIPAEQIRSLVRRILKPHELWGQVFTVQWNGTMVRQQWRLMPVDETPPF</sequence>